<keyword evidence="9" id="KW-1185">Reference proteome</keyword>
<evidence type="ECO:0000313" key="9">
    <source>
        <dbReference type="Proteomes" id="UP001369086"/>
    </source>
</evidence>
<protein>
    <submittedName>
        <fullName evidence="8">Protein MAL2-like</fullName>
    </submittedName>
</protein>
<proteinExistence type="predicted"/>
<feature type="transmembrane region" description="Helical" evidence="6">
    <location>
        <begin position="96"/>
        <end position="124"/>
    </location>
</feature>
<comment type="caution">
    <text evidence="8">The sequence shown here is derived from an EMBL/GenBank/DDBJ whole genome shotgun (WGS) entry which is preliminary data.</text>
</comment>
<feature type="transmembrane region" description="Helical" evidence="6">
    <location>
        <begin position="59"/>
        <end position="84"/>
    </location>
</feature>
<evidence type="ECO:0000313" key="8">
    <source>
        <dbReference type="EMBL" id="KAK6491548.1"/>
    </source>
</evidence>
<name>A0ABR1A384_HUSHU</name>
<organism evidence="8 9">
    <name type="scientific">Huso huso</name>
    <name type="common">Beluga</name>
    <name type="synonym">Acipenser huso</name>
    <dbReference type="NCBI Taxonomy" id="61971"/>
    <lineage>
        <taxon>Eukaryota</taxon>
        <taxon>Metazoa</taxon>
        <taxon>Chordata</taxon>
        <taxon>Craniata</taxon>
        <taxon>Vertebrata</taxon>
        <taxon>Euteleostomi</taxon>
        <taxon>Actinopterygii</taxon>
        <taxon>Chondrostei</taxon>
        <taxon>Acipenseriformes</taxon>
        <taxon>Acipenseridae</taxon>
        <taxon>Huso</taxon>
    </lineage>
</organism>
<dbReference type="InterPro" id="IPR008253">
    <property type="entry name" value="Marvel"/>
</dbReference>
<evidence type="ECO:0000259" key="7">
    <source>
        <dbReference type="PROSITE" id="PS51225"/>
    </source>
</evidence>
<dbReference type="PROSITE" id="PS51225">
    <property type="entry name" value="MARVEL"/>
    <property type="match status" value="1"/>
</dbReference>
<evidence type="ECO:0000256" key="3">
    <source>
        <dbReference type="ARBA" id="ARBA00022989"/>
    </source>
</evidence>
<dbReference type="EMBL" id="JAHFZB010000003">
    <property type="protein sequence ID" value="KAK6491548.1"/>
    <property type="molecule type" value="Genomic_DNA"/>
</dbReference>
<dbReference type="PRINTS" id="PR01884">
    <property type="entry name" value="MALPROTEIN"/>
</dbReference>
<dbReference type="PANTHER" id="PTHR22776">
    <property type="entry name" value="MARVEL-CONTAINING POTENTIAL LIPID RAFT-ASSOCIATED PROTEIN"/>
    <property type="match status" value="1"/>
</dbReference>
<dbReference type="InterPro" id="IPR050578">
    <property type="entry name" value="MARVEL-CKLF_proteins"/>
</dbReference>
<comment type="subcellular location">
    <subcellularLocation>
        <location evidence="1">Membrane</location>
        <topology evidence="1">Multi-pass membrane protein</topology>
    </subcellularLocation>
</comment>
<evidence type="ECO:0000256" key="1">
    <source>
        <dbReference type="ARBA" id="ARBA00004141"/>
    </source>
</evidence>
<feature type="domain" description="MARVEL" evidence="7">
    <location>
        <begin position="24"/>
        <end position="186"/>
    </location>
</feature>
<dbReference type="Pfam" id="PF01284">
    <property type="entry name" value="MARVEL"/>
    <property type="match status" value="1"/>
</dbReference>
<gene>
    <name evidence="8" type="ORF">HHUSO_G3636</name>
</gene>
<dbReference type="Proteomes" id="UP001369086">
    <property type="component" value="Unassembled WGS sequence"/>
</dbReference>
<keyword evidence="4 5" id="KW-0472">Membrane</keyword>
<keyword evidence="3 6" id="KW-1133">Transmembrane helix</keyword>
<reference evidence="8 9" key="1">
    <citation type="submission" date="2021-05" db="EMBL/GenBank/DDBJ databases">
        <authorList>
            <person name="Zahm M."/>
            <person name="Klopp C."/>
            <person name="Cabau C."/>
            <person name="Kuhl H."/>
            <person name="Suciu R."/>
            <person name="Ciorpac M."/>
            <person name="Holostenco D."/>
            <person name="Gessner J."/>
            <person name="Wuertz S."/>
            <person name="Hohne C."/>
            <person name="Stock M."/>
            <person name="Gislard M."/>
            <person name="Lluch J."/>
            <person name="Milhes M."/>
            <person name="Lampietro C."/>
            <person name="Lopez Roques C."/>
            <person name="Donnadieu C."/>
            <person name="Du K."/>
            <person name="Schartl M."/>
            <person name="Guiguen Y."/>
        </authorList>
    </citation>
    <scope>NUCLEOTIDE SEQUENCE [LARGE SCALE GENOMIC DNA]</scope>
    <source>
        <strain evidence="8">Hh-F2</strain>
        <tissue evidence="8">Blood</tissue>
    </source>
</reference>
<keyword evidence="2 5" id="KW-0812">Transmembrane</keyword>
<evidence type="ECO:0000256" key="5">
    <source>
        <dbReference type="PROSITE-ProRule" id="PRU00581"/>
    </source>
</evidence>
<sequence length="187" mass="20348">MSAPPHPVLAFSVPKISLPTGFDVLRTYSGAFVFLEILFGGLVWILVAASNVPVPLMQGWVMFVSVTMFIFSTVYLVCFLCGFADRINTDWNLLDFSYHFIALLFYFGASLLEAATTAAAGTIVPGISTSSSTNTNGTCILVLPKGNVVTFLDYRQYSINVAATILSFAVTACYACSMCLGFRRWRG</sequence>
<accession>A0ABR1A384</accession>
<dbReference type="InterPro" id="IPR013295">
    <property type="entry name" value="MAL"/>
</dbReference>
<feature type="transmembrane region" description="Helical" evidence="6">
    <location>
        <begin position="157"/>
        <end position="182"/>
    </location>
</feature>
<evidence type="ECO:0000256" key="4">
    <source>
        <dbReference type="ARBA" id="ARBA00023136"/>
    </source>
</evidence>
<evidence type="ECO:0000256" key="2">
    <source>
        <dbReference type="ARBA" id="ARBA00022692"/>
    </source>
</evidence>
<feature type="transmembrane region" description="Helical" evidence="6">
    <location>
        <begin position="25"/>
        <end position="47"/>
    </location>
</feature>
<evidence type="ECO:0000256" key="6">
    <source>
        <dbReference type="SAM" id="Phobius"/>
    </source>
</evidence>
<dbReference type="PANTHER" id="PTHR22776:SF42">
    <property type="entry name" value="PROTEIN MAL2"/>
    <property type="match status" value="1"/>
</dbReference>